<dbReference type="OrthoDB" id="236676at2157"/>
<proteinExistence type="predicted"/>
<sequence>MSTSDGGHRSEAVAAIADREYGTAGDRYTRAGRRVLADPRPDVDPFASDPKGWVGIGIGYLATAAVCYRVAGAGERATRRSVEGIAVARDLAAGLDRPVQRACLAEFVADFRVIGGTGDAATAYDEAADAYESSPPDERGPQYWGTTPLFEAAAAPIKQVARTLDNGEIAVTWEDLHGSDPADLGAFLGARPTYKRQRFPGLLERVTEAGVLAAPRGTTEYSTDHHRCPDCGSTDVNWAAENTLCLRCSRPTAEQ</sequence>
<dbReference type="EMBL" id="QKNX01000001">
    <property type="protein sequence ID" value="TKR27892.1"/>
    <property type="molecule type" value="Genomic_DNA"/>
</dbReference>
<keyword evidence="2" id="KW-1185">Reference proteome</keyword>
<evidence type="ECO:0008006" key="3">
    <source>
        <dbReference type="Google" id="ProtNLM"/>
    </source>
</evidence>
<evidence type="ECO:0000313" key="1">
    <source>
        <dbReference type="EMBL" id="TKR27892.1"/>
    </source>
</evidence>
<gene>
    <name evidence="1" type="ORF">DM868_02055</name>
</gene>
<dbReference type="Proteomes" id="UP000308037">
    <property type="component" value="Unassembled WGS sequence"/>
</dbReference>
<dbReference type="RefSeq" id="WP_137275192.1">
    <property type="nucleotide sequence ID" value="NZ_QKNX01000001.1"/>
</dbReference>
<comment type="caution">
    <text evidence="1">The sequence shown here is derived from an EMBL/GenBank/DDBJ whole genome shotgun (WGS) entry which is preliminary data.</text>
</comment>
<evidence type="ECO:0000313" key="2">
    <source>
        <dbReference type="Proteomes" id="UP000308037"/>
    </source>
</evidence>
<organism evidence="1 2">
    <name type="scientific">Natronomonas salsuginis</name>
    <dbReference type="NCBI Taxonomy" id="2217661"/>
    <lineage>
        <taxon>Archaea</taxon>
        <taxon>Methanobacteriati</taxon>
        <taxon>Methanobacteriota</taxon>
        <taxon>Stenosarchaea group</taxon>
        <taxon>Halobacteria</taxon>
        <taxon>Halobacteriales</taxon>
        <taxon>Natronomonadaceae</taxon>
        <taxon>Natronomonas</taxon>
    </lineage>
</organism>
<reference evidence="1 2" key="1">
    <citation type="submission" date="2019-04" db="EMBL/GenBank/DDBJ databases">
        <title>Natronomonas sp. F20-122 a newhaloarchaeon isolated from a saline saltern of Isla Bacuta, Huelva, Spain.</title>
        <authorList>
            <person name="Duran-Viseras A."/>
            <person name="Sanchez-Porro C."/>
            <person name="Ventosa A."/>
        </authorList>
    </citation>
    <scope>NUCLEOTIDE SEQUENCE [LARGE SCALE GENOMIC DNA]</scope>
    <source>
        <strain evidence="1 2">F20-122</strain>
    </source>
</reference>
<accession>A0A4U5JEW0</accession>
<dbReference type="AlphaFoldDB" id="A0A4U5JEW0"/>
<protein>
    <recommendedName>
        <fullName evidence="3">Zinc ribbon domain-containing protein</fullName>
    </recommendedName>
</protein>
<name>A0A4U5JEW0_9EURY</name>